<feature type="region of interest" description="Disordered" evidence="1">
    <location>
        <begin position="1"/>
        <end position="36"/>
    </location>
</feature>
<sequence length="85" mass="9524">MEACRSREGHGEPARTQRRRTMESTRTTDSAAAARRARFGSLPERIRYEDMVEETPVAGRDRAADTYSADRSLISYSCLALDLGL</sequence>
<dbReference type="EMBL" id="AP018365">
    <property type="protein sequence ID" value="BBB00870.1"/>
    <property type="molecule type" value="Genomic_DNA"/>
</dbReference>
<keyword evidence="3" id="KW-1185">Reference proteome</keyword>
<gene>
    <name evidence="2" type="ORF">RVR_8048</name>
</gene>
<reference evidence="2 3" key="4">
    <citation type="journal article" date="2020" name="Sci. Rep.">
        <title>beta-carboline chemical signals induce reveromycin production through a LuxR family regulator in Streptomyces sp. SN-593.</title>
        <authorList>
            <person name="Panthee S."/>
            <person name="Kito N."/>
            <person name="Hayashi T."/>
            <person name="Shimizu T."/>
            <person name="Ishikawa J."/>
            <person name="Hamamoto H."/>
            <person name="Osada H."/>
            <person name="Takahashi S."/>
        </authorList>
    </citation>
    <scope>NUCLEOTIDE SEQUENCE [LARGE SCALE GENOMIC DNA]</scope>
    <source>
        <strain evidence="2 3">SN-593</strain>
    </source>
</reference>
<dbReference type="Proteomes" id="UP000595703">
    <property type="component" value="Chromosome"/>
</dbReference>
<organism evidence="2 3">
    <name type="scientific">Actinacidiphila reveromycinica</name>
    <dbReference type="NCBI Taxonomy" id="659352"/>
    <lineage>
        <taxon>Bacteria</taxon>
        <taxon>Bacillati</taxon>
        <taxon>Actinomycetota</taxon>
        <taxon>Actinomycetes</taxon>
        <taxon>Kitasatosporales</taxon>
        <taxon>Streptomycetaceae</taxon>
        <taxon>Actinacidiphila</taxon>
    </lineage>
</organism>
<evidence type="ECO:0000256" key="1">
    <source>
        <dbReference type="SAM" id="MobiDB-lite"/>
    </source>
</evidence>
<reference evidence="2 3" key="1">
    <citation type="journal article" date="2010" name="J. Bacteriol.">
        <title>Biochemical characterization of a novel indole prenyltransferase from Streptomyces sp. SN-593.</title>
        <authorList>
            <person name="Takahashi S."/>
            <person name="Takagi H."/>
            <person name="Toyoda A."/>
            <person name="Uramoto M."/>
            <person name="Nogawa T."/>
            <person name="Ueki M."/>
            <person name="Sakaki Y."/>
            <person name="Osada H."/>
        </authorList>
    </citation>
    <scope>NUCLEOTIDE SEQUENCE [LARGE SCALE GENOMIC DNA]</scope>
    <source>
        <strain evidence="2 3">SN-593</strain>
    </source>
</reference>
<name>A0A7U3VRK1_9ACTN</name>
<reference evidence="2 3" key="2">
    <citation type="journal article" date="2011" name="J. Antibiot.">
        <title>Furaquinocins I and J: novel polyketide isoprenoid hybrid compounds from Streptomyces reveromyceticus SN-593.</title>
        <authorList>
            <person name="Panthee S."/>
            <person name="Takahashi S."/>
            <person name="Takagi H."/>
            <person name="Nogawa T."/>
            <person name="Oowada E."/>
            <person name="Uramoto M."/>
            <person name="Osada H."/>
        </authorList>
    </citation>
    <scope>NUCLEOTIDE SEQUENCE [LARGE SCALE GENOMIC DNA]</scope>
    <source>
        <strain evidence="2 3">SN-593</strain>
    </source>
</reference>
<dbReference type="KEGG" id="arev:RVR_8048"/>
<evidence type="ECO:0000313" key="2">
    <source>
        <dbReference type="EMBL" id="BBB00870.1"/>
    </source>
</evidence>
<accession>A0A7U3VRK1</accession>
<feature type="compositionally biased region" description="Basic and acidic residues" evidence="1">
    <location>
        <begin position="1"/>
        <end position="23"/>
    </location>
</feature>
<dbReference type="AlphaFoldDB" id="A0A7U3VRK1"/>
<proteinExistence type="predicted"/>
<reference evidence="2 3" key="3">
    <citation type="journal article" date="2011" name="Nat. Chem. Biol.">
        <title>Reveromycin A biosynthesis uses RevG and RevJ for stereospecific spiroacetal formation.</title>
        <authorList>
            <person name="Takahashi S."/>
            <person name="Toyoda A."/>
            <person name="Sekiyama Y."/>
            <person name="Takagi H."/>
            <person name="Nogawa T."/>
            <person name="Uramoto M."/>
            <person name="Suzuki R."/>
            <person name="Koshino H."/>
            <person name="Kumano T."/>
            <person name="Panthee S."/>
            <person name="Dairi T."/>
            <person name="Ishikawa J."/>
            <person name="Ikeda H."/>
            <person name="Sakaki Y."/>
            <person name="Osada H."/>
        </authorList>
    </citation>
    <scope>NUCLEOTIDE SEQUENCE [LARGE SCALE GENOMIC DNA]</scope>
    <source>
        <strain evidence="2 3">SN-593</strain>
    </source>
</reference>
<protein>
    <submittedName>
        <fullName evidence="2">Uncharacterized protein</fullName>
    </submittedName>
</protein>
<evidence type="ECO:0000313" key="3">
    <source>
        <dbReference type="Proteomes" id="UP000595703"/>
    </source>
</evidence>